<proteinExistence type="predicted"/>
<dbReference type="InterPro" id="IPR015890">
    <property type="entry name" value="Chorismate_C"/>
</dbReference>
<reference evidence="2" key="2">
    <citation type="journal article" date="2014" name="ISME J.">
        <title>Microbial stratification in low pH oxic and suboxic macroscopic growths along an acid mine drainage.</title>
        <authorList>
            <person name="Mendez-Garcia C."/>
            <person name="Mesa V."/>
            <person name="Sprenger R.R."/>
            <person name="Richter M."/>
            <person name="Diez M.S."/>
            <person name="Solano J."/>
            <person name="Bargiela R."/>
            <person name="Golyshina O.V."/>
            <person name="Manteca A."/>
            <person name="Ramos J.L."/>
            <person name="Gallego J.R."/>
            <person name="Llorente I."/>
            <person name="Martins Dos Santos V.A."/>
            <person name="Jensen O.N."/>
            <person name="Pelaez A.I."/>
            <person name="Sanchez J."/>
            <person name="Ferrer M."/>
        </authorList>
    </citation>
    <scope>NUCLEOTIDE SEQUENCE</scope>
</reference>
<comment type="caution">
    <text evidence="2">The sequence shown here is derived from an EMBL/GenBank/DDBJ whole genome shotgun (WGS) entry which is preliminary data.</text>
</comment>
<accession>T0ZFN3</accession>
<dbReference type="SUPFAM" id="SSF56322">
    <property type="entry name" value="ADC synthase"/>
    <property type="match status" value="1"/>
</dbReference>
<feature type="domain" description="Chorismate-utilising enzyme C-terminal" evidence="1">
    <location>
        <begin position="138"/>
        <end position="386"/>
    </location>
</feature>
<evidence type="ECO:0000259" key="1">
    <source>
        <dbReference type="Pfam" id="PF00425"/>
    </source>
</evidence>
<dbReference type="Pfam" id="PF00425">
    <property type="entry name" value="Chorismate_bind"/>
    <property type="match status" value="1"/>
</dbReference>
<dbReference type="GO" id="GO:0000162">
    <property type="term" value="P:L-tryptophan biosynthetic process"/>
    <property type="evidence" value="ECO:0007669"/>
    <property type="project" value="TreeGrafter"/>
</dbReference>
<dbReference type="PRINTS" id="PR00095">
    <property type="entry name" value="ANTSNTHASEI"/>
</dbReference>
<dbReference type="AlphaFoldDB" id="T0ZFN3"/>
<dbReference type="InterPro" id="IPR019999">
    <property type="entry name" value="Anth_synth_I-like"/>
</dbReference>
<evidence type="ECO:0000313" key="2">
    <source>
        <dbReference type="EMBL" id="EQD43688.1"/>
    </source>
</evidence>
<organism evidence="2">
    <name type="scientific">mine drainage metagenome</name>
    <dbReference type="NCBI Taxonomy" id="410659"/>
    <lineage>
        <taxon>unclassified sequences</taxon>
        <taxon>metagenomes</taxon>
        <taxon>ecological metagenomes</taxon>
    </lineage>
</organism>
<sequence length="398" mass="44130">MIDPWTEFRSAPGVRTRETAVYFERTGPGRSGGVAQWAISGEPARTIGLRDSYEALALETERHLRSPRRRAVAGYLGFDAIGLSERRLRTPPAGSPFPLGEIAYLDRVRVARVPPRSLRMSRRGPDPGIPREDTLPRPAYERSVRRLIGQIRAGEAFQIVLSHRRGWDRPGDLLDRAGRLRSSERSAYFYYLRFGDREIVGASPESVVEVEGRRARVNPIAGTRPRGASGRGRRPLTTDPKELAEHRMLVDLARNDLGRIARPGMVRLRWTEQTVRLARIEHLVSRVEATLKPGVGPWEALASTLPAGTVSGAPKIRATELLRAEEQSWRGPYAGTVGWISARNRADWALAIRTGFASGDRLYSSAGAGIVHRSVPSREYDETLAKLSLVESVLVGGR</sequence>
<dbReference type="PANTHER" id="PTHR11236">
    <property type="entry name" value="AMINOBENZOATE/ANTHRANILATE SYNTHASE"/>
    <property type="match status" value="1"/>
</dbReference>
<reference evidence="2" key="1">
    <citation type="submission" date="2013-08" db="EMBL/GenBank/DDBJ databases">
        <authorList>
            <person name="Mendez C."/>
            <person name="Richter M."/>
            <person name="Ferrer M."/>
            <person name="Sanchez J."/>
        </authorList>
    </citation>
    <scope>NUCLEOTIDE SEQUENCE</scope>
</reference>
<gene>
    <name evidence="2" type="ORF">B1B_13696</name>
</gene>
<dbReference type="EMBL" id="AUZY01009029">
    <property type="protein sequence ID" value="EQD43688.1"/>
    <property type="molecule type" value="Genomic_DNA"/>
</dbReference>
<dbReference type="InterPro" id="IPR005801">
    <property type="entry name" value="ADC_synthase"/>
</dbReference>
<dbReference type="PANTHER" id="PTHR11236:SF9">
    <property type="entry name" value="ANTHRANILATE SYNTHASE COMPONENT 1"/>
    <property type="match status" value="1"/>
</dbReference>
<name>T0ZFN3_9ZZZZ</name>
<protein>
    <submittedName>
        <fullName evidence="2">Anthranilate synthase component I</fullName>
    </submittedName>
</protein>
<dbReference type="Gene3D" id="3.60.120.10">
    <property type="entry name" value="Anthranilate synthase"/>
    <property type="match status" value="1"/>
</dbReference>